<protein>
    <recommendedName>
        <fullName evidence="1">AB hydrolase-1 domain-containing protein</fullName>
    </recommendedName>
</protein>
<evidence type="ECO:0000259" key="1">
    <source>
        <dbReference type="Pfam" id="PF12697"/>
    </source>
</evidence>
<feature type="domain" description="AB hydrolase-1" evidence="1">
    <location>
        <begin position="2"/>
        <end position="181"/>
    </location>
</feature>
<proteinExistence type="predicted"/>
<comment type="caution">
    <text evidence="2">The sequence shown here is derived from an EMBL/GenBank/DDBJ whole genome shotgun (WGS) entry which is preliminary data.</text>
</comment>
<keyword evidence="3" id="KW-1185">Reference proteome</keyword>
<dbReference type="Gene3D" id="3.40.50.1820">
    <property type="entry name" value="alpha/beta hydrolase"/>
    <property type="match status" value="1"/>
</dbReference>
<name>A0ABN2PTQ0_9MICO</name>
<dbReference type="Pfam" id="PF12697">
    <property type="entry name" value="Abhydrolase_6"/>
    <property type="match status" value="1"/>
</dbReference>
<dbReference type="InterPro" id="IPR000073">
    <property type="entry name" value="AB_hydrolase_1"/>
</dbReference>
<sequence length="203" mass="22110">MGHSLGGFVALELAAQEQVATQGVVLVSGSGAAVMDAVRRPWRGGLRLPGFAGMLLAMRLLATTRTAGRGFLRALCRMRLLRAAAAPLFAHPARIDRTVVDALADEIRPAAFVAAARAARAYDRERWRLITTRIISLRGRSDVFAGAHDGEAFARLIPMFVEHRIEDAGHFAHIERPDVVLSALRSIDRLRSRRRSRAATVAA</sequence>
<reference evidence="2 3" key="1">
    <citation type="journal article" date="2019" name="Int. J. Syst. Evol. Microbiol.">
        <title>The Global Catalogue of Microorganisms (GCM) 10K type strain sequencing project: providing services to taxonomists for standard genome sequencing and annotation.</title>
        <authorList>
            <consortium name="The Broad Institute Genomics Platform"/>
            <consortium name="The Broad Institute Genome Sequencing Center for Infectious Disease"/>
            <person name="Wu L."/>
            <person name="Ma J."/>
        </authorList>
    </citation>
    <scope>NUCLEOTIDE SEQUENCE [LARGE SCALE GENOMIC DNA]</scope>
    <source>
        <strain evidence="2 3">JCM 14900</strain>
    </source>
</reference>
<dbReference type="InterPro" id="IPR029058">
    <property type="entry name" value="AB_hydrolase_fold"/>
</dbReference>
<dbReference type="EMBL" id="BAAAOF010000004">
    <property type="protein sequence ID" value="GAA1929023.1"/>
    <property type="molecule type" value="Genomic_DNA"/>
</dbReference>
<evidence type="ECO:0000313" key="3">
    <source>
        <dbReference type="Proteomes" id="UP001501343"/>
    </source>
</evidence>
<gene>
    <name evidence="2" type="ORF">GCM10009775_21330</name>
</gene>
<organism evidence="2 3">
    <name type="scientific">Microbacterium aoyamense</name>
    <dbReference type="NCBI Taxonomy" id="344166"/>
    <lineage>
        <taxon>Bacteria</taxon>
        <taxon>Bacillati</taxon>
        <taxon>Actinomycetota</taxon>
        <taxon>Actinomycetes</taxon>
        <taxon>Micrococcales</taxon>
        <taxon>Microbacteriaceae</taxon>
        <taxon>Microbacterium</taxon>
    </lineage>
</organism>
<evidence type="ECO:0000313" key="2">
    <source>
        <dbReference type="EMBL" id="GAA1929023.1"/>
    </source>
</evidence>
<dbReference type="Proteomes" id="UP001501343">
    <property type="component" value="Unassembled WGS sequence"/>
</dbReference>
<dbReference type="SUPFAM" id="SSF53474">
    <property type="entry name" value="alpha/beta-Hydrolases"/>
    <property type="match status" value="1"/>
</dbReference>
<accession>A0ABN2PTQ0</accession>